<dbReference type="Proteomes" id="UP000295136">
    <property type="component" value="Unassembled WGS sequence"/>
</dbReference>
<gene>
    <name evidence="4" type="ORF">E1295_48010</name>
</gene>
<feature type="compositionally biased region" description="Basic and acidic residues" evidence="2">
    <location>
        <begin position="206"/>
        <end position="222"/>
    </location>
</feature>
<evidence type="ECO:0000313" key="5">
    <source>
        <dbReference type="Proteomes" id="UP000295136"/>
    </source>
</evidence>
<dbReference type="PANTHER" id="PTHR43540">
    <property type="entry name" value="PEROXYUREIDOACRYLATE/UREIDOACRYLATE AMIDOHYDROLASE-RELATED"/>
    <property type="match status" value="1"/>
</dbReference>
<comment type="caution">
    <text evidence="4">The sequence shown here is derived from an EMBL/GenBank/DDBJ whole genome shotgun (WGS) entry which is preliminary data.</text>
</comment>
<proteinExistence type="predicted"/>
<dbReference type="Gene3D" id="3.40.50.850">
    <property type="entry name" value="Isochorismatase-like"/>
    <property type="match status" value="1"/>
</dbReference>
<dbReference type="Pfam" id="PF00857">
    <property type="entry name" value="Isochorismatase"/>
    <property type="match status" value="1"/>
</dbReference>
<feature type="non-terminal residue" evidence="4">
    <location>
        <position position="232"/>
    </location>
</feature>
<reference evidence="4 5" key="1">
    <citation type="submission" date="2019-03" db="EMBL/GenBank/DDBJ databases">
        <title>Draft genome sequences of novel Actinobacteria.</title>
        <authorList>
            <person name="Sahin N."/>
            <person name="Ay H."/>
            <person name="Saygin H."/>
        </authorList>
    </citation>
    <scope>NUCLEOTIDE SEQUENCE [LARGE SCALE GENOMIC DNA]</scope>
    <source>
        <strain evidence="4 5">6K102</strain>
    </source>
</reference>
<protein>
    <submittedName>
        <fullName evidence="4">Cysteine hydrolase</fullName>
    </submittedName>
</protein>
<accession>A0A4R5E305</accession>
<organism evidence="4 5">
    <name type="scientific">Nonomuraea mesophila</name>
    <dbReference type="NCBI Taxonomy" id="2530382"/>
    <lineage>
        <taxon>Bacteria</taxon>
        <taxon>Bacillati</taxon>
        <taxon>Actinomycetota</taxon>
        <taxon>Actinomycetes</taxon>
        <taxon>Streptosporangiales</taxon>
        <taxon>Streptosporangiaceae</taxon>
        <taxon>Nonomuraea</taxon>
    </lineage>
</organism>
<feature type="region of interest" description="Disordered" evidence="2">
    <location>
        <begin position="203"/>
        <end position="232"/>
    </location>
</feature>
<evidence type="ECO:0000256" key="1">
    <source>
        <dbReference type="ARBA" id="ARBA00022801"/>
    </source>
</evidence>
<evidence type="ECO:0000256" key="2">
    <source>
        <dbReference type="SAM" id="MobiDB-lite"/>
    </source>
</evidence>
<name>A0A4R5E305_9ACTN</name>
<feature type="compositionally biased region" description="Low complexity" evidence="2">
    <location>
        <begin position="223"/>
        <end position="232"/>
    </location>
</feature>
<keyword evidence="1 4" id="KW-0378">Hydrolase</keyword>
<dbReference type="AlphaFoldDB" id="A0A4R5E305"/>
<dbReference type="InterPro" id="IPR036380">
    <property type="entry name" value="Isochorismatase-like_sf"/>
</dbReference>
<dbReference type="GO" id="GO:0016787">
    <property type="term" value="F:hydrolase activity"/>
    <property type="evidence" value="ECO:0007669"/>
    <property type="project" value="UniProtKB-KW"/>
</dbReference>
<dbReference type="SUPFAM" id="SSF52499">
    <property type="entry name" value="Isochorismatase-like hydrolases"/>
    <property type="match status" value="1"/>
</dbReference>
<sequence>MMRRSPVERVAVLVMEMQRGVVGDLTKFPELVEACTRHDVIANAARLLHAARAAAIPVIHCTAAFRPDRAGSHTGNCPFIVSLLKDPGHMLEGTPATEVVPDLWDAGDLESRRHHGFSPFTGTSLDTTLRSLGVTTVVAAGVSLNLGIPGLALEAVNLGYRVTVVEDAVAGIPDDYARAVMKHTIGLLASRTTTADLARNWAEQTETGRTETGRTEAERAEAGRAGTGRSET</sequence>
<dbReference type="EMBL" id="SMLD01000360">
    <property type="protein sequence ID" value="TDE18946.1"/>
    <property type="molecule type" value="Genomic_DNA"/>
</dbReference>
<dbReference type="CDD" id="cd00431">
    <property type="entry name" value="cysteine_hydrolases"/>
    <property type="match status" value="1"/>
</dbReference>
<dbReference type="InterPro" id="IPR000868">
    <property type="entry name" value="Isochorismatase-like_dom"/>
</dbReference>
<evidence type="ECO:0000313" key="4">
    <source>
        <dbReference type="EMBL" id="TDE18946.1"/>
    </source>
</evidence>
<dbReference type="PANTHER" id="PTHR43540:SF7">
    <property type="entry name" value="ISOCHORISMATASE FAMILY PROTEIN YECD"/>
    <property type="match status" value="1"/>
</dbReference>
<evidence type="ECO:0000259" key="3">
    <source>
        <dbReference type="Pfam" id="PF00857"/>
    </source>
</evidence>
<feature type="domain" description="Isochorismatase-like" evidence="3">
    <location>
        <begin position="11"/>
        <end position="195"/>
    </location>
</feature>
<keyword evidence="5" id="KW-1185">Reference proteome</keyword>
<dbReference type="InterPro" id="IPR050272">
    <property type="entry name" value="Isochorismatase-like_hydrls"/>
</dbReference>